<evidence type="ECO:0000313" key="2">
    <source>
        <dbReference type="EMBL" id="MBC8532916.1"/>
    </source>
</evidence>
<name>A0A926D7Y6_9FIRM</name>
<evidence type="ECO:0000259" key="1">
    <source>
        <dbReference type="Pfam" id="PF21688"/>
    </source>
</evidence>
<gene>
    <name evidence="2" type="ORF">IAG03_02645</name>
</gene>
<proteinExistence type="predicted"/>
<dbReference type="PANTHER" id="PTHR42842">
    <property type="entry name" value="FAD/NAD(P)-BINDING OXIDOREDUCTASE"/>
    <property type="match status" value="1"/>
</dbReference>
<protein>
    <recommendedName>
        <fullName evidence="1">FAD-dependent protein C-terminal domain-containing protein</fullName>
    </recommendedName>
</protein>
<dbReference type="EMBL" id="JACRSN010000003">
    <property type="protein sequence ID" value="MBC8532916.1"/>
    <property type="molecule type" value="Genomic_DNA"/>
</dbReference>
<evidence type="ECO:0000313" key="3">
    <source>
        <dbReference type="Proteomes" id="UP000651482"/>
    </source>
</evidence>
<dbReference type="RefSeq" id="WP_249318191.1">
    <property type="nucleotide sequence ID" value="NZ_JACRSN010000003.1"/>
</dbReference>
<accession>A0A926D7Y6</accession>
<keyword evidence="3" id="KW-1185">Reference proteome</keyword>
<dbReference type="Gene3D" id="3.30.70.2700">
    <property type="match status" value="1"/>
</dbReference>
<dbReference type="Proteomes" id="UP000651482">
    <property type="component" value="Unassembled WGS sequence"/>
</dbReference>
<reference evidence="2" key="1">
    <citation type="submission" date="2020-08" db="EMBL/GenBank/DDBJ databases">
        <title>Genome public.</title>
        <authorList>
            <person name="Liu C."/>
            <person name="Sun Q."/>
        </authorList>
    </citation>
    <scope>NUCLEOTIDE SEQUENCE</scope>
    <source>
        <strain evidence="2">NSJ-40</strain>
    </source>
</reference>
<sequence>MIRISELAMPLDSTTEDLKRAAAKRLGVSASELANFRIARKSVDARKKQDVHFVYTVLAELGKKEGELLKKRGGPKLCAEKPLSYRVPEKKKPAQPPVVAGFGPAGMFAALLLAQAGLCPIVFERGAPVEARQASVAAFRNGGAFSPDANIQFGEGGAGTFSDGKLTTGTHDPRARKVLAELAAAGAPEEILYEAKPHIGTDRLPGVVREIRQEILRLGGQVQFYTALTGLEIRDGRLCKVEVTRQGAPAQTFPCSALVLSVGHSARDTFSMLYGKKLPIEPKPFSIGVRIEHPQTCINKAQYGPAAGHPALGAADYKLNVHLPNGRGVYTFCMCPGGSVVCASSEAGGVVTNGMSPFARDGENANAALLVGVQPEDFGSDHPLAGIALQRRLEQQAFTVGGGGYAAPVQRVEDFLQRRKSRSFGSVQPSYLPGVALSAMDDCLPEWITESLREGILRLDGRLHGFAFPDALLTGVETRSSSPVRVLRGEHLCSPKADGLFPCGEGAGYAGGIVSAAVDGIRCAEKVMERYE</sequence>
<dbReference type="InterPro" id="IPR028348">
    <property type="entry name" value="FAD-binding_protein"/>
</dbReference>
<feature type="domain" description="FAD-dependent protein C-terminal" evidence="1">
    <location>
        <begin position="284"/>
        <end position="480"/>
    </location>
</feature>
<dbReference type="Gene3D" id="3.50.50.60">
    <property type="entry name" value="FAD/NAD(P)-binding domain"/>
    <property type="match status" value="2"/>
</dbReference>
<dbReference type="SUPFAM" id="SSF51905">
    <property type="entry name" value="FAD/NAD(P)-binding domain"/>
    <property type="match status" value="1"/>
</dbReference>
<dbReference type="PIRSF" id="PIRSF038984">
    <property type="entry name" value="FAD_binding_protein"/>
    <property type="match status" value="1"/>
</dbReference>
<dbReference type="InterPro" id="IPR049516">
    <property type="entry name" value="FAD-depend_C"/>
</dbReference>
<comment type="caution">
    <text evidence="2">The sequence shown here is derived from an EMBL/GenBank/DDBJ whole genome shotgun (WGS) entry which is preliminary data.</text>
</comment>
<dbReference type="InterPro" id="IPR036188">
    <property type="entry name" value="FAD/NAD-bd_sf"/>
</dbReference>
<dbReference type="PANTHER" id="PTHR42842:SF3">
    <property type="entry name" value="FAD_NAD(P)-BINDING OXIDOREDUCTASE FAMILY PROTEIN"/>
    <property type="match status" value="1"/>
</dbReference>
<dbReference type="AlphaFoldDB" id="A0A926D7Y6"/>
<organism evidence="2 3">
    <name type="scientific">Yeguia hominis</name>
    <dbReference type="NCBI Taxonomy" id="2763662"/>
    <lineage>
        <taxon>Bacteria</taxon>
        <taxon>Bacillati</taxon>
        <taxon>Bacillota</taxon>
        <taxon>Clostridia</taxon>
        <taxon>Eubacteriales</taxon>
        <taxon>Yeguiaceae</taxon>
        <taxon>Yeguia</taxon>
    </lineage>
</organism>
<dbReference type="Pfam" id="PF21688">
    <property type="entry name" value="FAD-depend_C"/>
    <property type="match status" value="1"/>
</dbReference>